<evidence type="ECO:0000313" key="2">
    <source>
        <dbReference type="Proteomes" id="UP000623776"/>
    </source>
</evidence>
<proteinExistence type="predicted"/>
<dbReference type="Proteomes" id="UP000623776">
    <property type="component" value="Unassembled WGS sequence"/>
</dbReference>
<dbReference type="EMBL" id="BMXN01000008">
    <property type="protein sequence ID" value="GGW26179.1"/>
    <property type="molecule type" value="Genomic_DNA"/>
</dbReference>
<comment type="caution">
    <text evidence="1">The sequence shown here is derived from an EMBL/GenBank/DDBJ whole genome shotgun (WGS) entry which is preliminary data.</text>
</comment>
<organism evidence="1 2">
    <name type="scientific">Vreelandella hamiltonii</name>
    <dbReference type="NCBI Taxonomy" id="502829"/>
    <lineage>
        <taxon>Bacteria</taxon>
        <taxon>Pseudomonadati</taxon>
        <taxon>Pseudomonadota</taxon>
        <taxon>Gammaproteobacteria</taxon>
        <taxon>Oceanospirillales</taxon>
        <taxon>Halomonadaceae</taxon>
        <taxon>Vreelandella</taxon>
    </lineage>
</organism>
<keyword evidence="2" id="KW-1185">Reference proteome</keyword>
<name>A0A8H9I2S6_9GAMM</name>
<dbReference type="AlphaFoldDB" id="A0A8H9I2S6"/>
<protein>
    <submittedName>
        <fullName evidence="1">Uncharacterized protein</fullName>
    </submittedName>
</protein>
<sequence length="127" mass="14007">MPLHRLLLPAVVVLLAACSDDQTPVAEPMSQETLYGDWAAEPEWCHAGQEGAPIRLAAGRFEGLENHCEMGLEASSTPNAWEATLHCHGEGVTSEEQLQLTLNTQETLTLRYLDRETSPITLYRCDS</sequence>
<reference evidence="2" key="1">
    <citation type="journal article" date="2019" name="Int. J. Syst. Evol. Microbiol.">
        <title>The Global Catalogue of Microorganisms (GCM) 10K type strain sequencing project: providing services to taxonomists for standard genome sequencing and annotation.</title>
        <authorList>
            <consortium name="The Broad Institute Genomics Platform"/>
            <consortium name="The Broad Institute Genome Sequencing Center for Infectious Disease"/>
            <person name="Wu L."/>
            <person name="Ma J."/>
        </authorList>
    </citation>
    <scope>NUCLEOTIDE SEQUENCE [LARGE SCALE GENOMIC DNA]</scope>
    <source>
        <strain evidence="2">KCTC 22154</strain>
    </source>
</reference>
<evidence type="ECO:0000313" key="1">
    <source>
        <dbReference type="EMBL" id="GGW26179.1"/>
    </source>
</evidence>
<dbReference type="RefSeq" id="WP_189463478.1">
    <property type="nucleotide sequence ID" value="NZ_BMXN01000008.1"/>
</dbReference>
<dbReference type="PROSITE" id="PS51257">
    <property type="entry name" value="PROKAR_LIPOPROTEIN"/>
    <property type="match status" value="1"/>
</dbReference>
<accession>A0A8H9I2S6</accession>
<gene>
    <name evidence="1" type="ORF">GCM10007157_17930</name>
</gene>